<dbReference type="InterPro" id="IPR001279">
    <property type="entry name" value="Metallo-B-lactamas"/>
</dbReference>
<dbReference type="OrthoDB" id="367237at2"/>
<dbReference type="Pfam" id="PF00753">
    <property type="entry name" value="Lactamase_B"/>
    <property type="match status" value="1"/>
</dbReference>
<proteinExistence type="predicted"/>
<dbReference type="InterPro" id="IPR052159">
    <property type="entry name" value="Competence_DNA_uptake"/>
</dbReference>
<dbReference type="PANTHER" id="PTHR30619">
    <property type="entry name" value="DNA INTERNALIZATION/COMPETENCE PROTEIN COMEC/REC2"/>
    <property type="match status" value="1"/>
</dbReference>
<feature type="signal peptide" evidence="1">
    <location>
        <begin position="1"/>
        <end position="26"/>
    </location>
</feature>
<feature type="domain" description="Metallo-beta-lactamase" evidence="2">
    <location>
        <begin position="69"/>
        <end position="254"/>
    </location>
</feature>
<evidence type="ECO:0000259" key="2">
    <source>
        <dbReference type="SMART" id="SM00849"/>
    </source>
</evidence>
<dbReference type="SUPFAM" id="SSF56281">
    <property type="entry name" value="Metallo-hydrolase/oxidoreductase"/>
    <property type="match status" value="1"/>
</dbReference>
<dbReference type="RefSeq" id="WP_060931741.1">
    <property type="nucleotide sequence ID" value="NZ_KQ959840.1"/>
</dbReference>
<evidence type="ECO:0000313" key="4">
    <source>
        <dbReference type="Proteomes" id="UP000070394"/>
    </source>
</evidence>
<dbReference type="STRING" id="467210.HMPREF1866_02101"/>
<dbReference type="PANTHER" id="PTHR30619:SF1">
    <property type="entry name" value="RECOMBINATION PROTEIN 2"/>
    <property type="match status" value="1"/>
</dbReference>
<dbReference type="Gene3D" id="3.60.15.10">
    <property type="entry name" value="Ribonuclease Z/Hydroxyacylglutathione hydrolase-like"/>
    <property type="match status" value="1"/>
</dbReference>
<evidence type="ECO:0000256" key="1">
    <source>
        <dbReference type="SAM" id="SignalP"/>
    </source>
</evidence>
<sequence length="323" mass="35673">MKLLKKILLTSLCSAMIVNTGMTSFAGVIGKSSNNYPKVVMGETATKANDGTYLNGAEIHILNSATKSQMMSYVIKTKNGKLIVVDGGLPQDEPHLVETIKSYGGEVSAWILSHPHSDHGGAFTKLAENGFEGIKIDNFYYNIREQAWYDKYEKYRADMVNTIRNSIAKLPAGVSHITSKGEVYYVDGVAIHVLNDPYWIESNSINNSSVVFRLDFDNGTRVLFLGDMGPAAGERLKADVPASELKADIVQMAHHGQYGVNKDVYEIIAPKVAMWNAPEWLWDNDGGSGYNTGNYKTLEVRSWMDEIGAKTNYVIKDGDQTVK</sequence>
<dbReference type="InterPro" id="IPR036866">
    <property type="entry name" value="RibonucZ/Hydroxyglut_hydro"/>
</dbReference>
<name>A0A133ZJJ5_9FIRM</name>
<organism evidence="3 4">
    <name type="scientific">Lachnoanaerobaculum saburreum</name>
    <dbReference type="NCBI Taxonomy" id="467210"/>
    <lineage>
        <taxon>Bacteria</taxon>
        <taxon>Bacillati</taxon>
        <taxon>Bacillota</taxon>
        <taxon>Clostridia</taxon>
        <taxon>Lachnospirales</taxon>
        <taxon>Lachnospiraceae</taxon>
        <taxon>Lachnoanaerobaculum</taxon>
    </lineage>
</organism>
<accession>A0A133ZJJ5</accession>
<keyword evidence="1" id="KW-0732">Signal</keyword>
<dbReference type="PATRIC" id="fig|467210.3.peg.2079"/>
<feature type="chain" id="PRO_5007461047" evidence="1">
    <location>
        <begin position="27"/>
        <end position="323"/>
    </location>
</feature>
<dbReference type="AlphaFoldDB" id="A0A133ZJJ5"/>
<evidence type="ECO:0000313" key="3">
    <source>
        <dbReference type="EMBL" id="KXB55561.1"/>
    </source>
</evidence>
<gene>
    <name evidence="3" type="ORF">HMPREF1866_02101</name>
</gene>
<dbReference type="SMART" id="SM00849">
    <property type="entry name" value="Lactamase_B"/>
    <property type="match status" value="1"/>
</dbReference>
<dbReference type="EMBL" id="LSDA01000111">
    <property type="protein sequence ID" value="KXB55561.1"/>
    <property type="molecule type" value="Genomic_DNA"/>
</dbReference>
<dbReference type="Proteomes" id="UP000070394">
    <property type="component" value="Unassembled WGS sequence"/>
</dbReference>
<reference evidence="4" key="1">
    <citation type="submission" date="2016-01" db="EMBL/GenBank/DDBJ databases">
        <authorList>
            <person name="Mitreva M."/>
            <person name="Pepin K.H."/>
            <person name="Mihindukulasuriya K.A."/>
            <person name="Fulton R."/>
            <person name="Fronick C."/>
            <person name="O'Laughlin M."/>
            <person name="Miner T."/>
            <person name="Herter B."/>
            <person name="Rosa B.A."/>
            <person name="Cordes M."/>
            <person name="Tomlinson C."/>
            <person name="Wollam A."/>
            <person name="Palsikar V.B."/>
            <person name="Mardis E.R."/>
            <person name="Wilson R.K."/>
        </authorList>
    </citation>
    <scope>NUCLEOTIDE SEQUENCE [LARGE SCALE GENOMIC DNA]</scope>
    <source>
        <strain evidence="4">DNF00896</strain>
    </source>
</reference>
<keyword evidence="4" id="KW-1185">Reference proteome</keyword>
<comment type="caution">
    <text evidence="3">The sequence shown here is derived from an EMBL/GenBank/DDBJ whole genome shotgun (WGS) entry which is preliminary data.</text>
</comment>
<protein>
    <submittedName>
        <fullName evidence="3">Metallo-beta-lactamase domain protein</fullName>
    </submittedName>
</protein>